<comment type="function">
    <text evidence="5">May act as an export chaperone for the filament capping protein FliD.</text>
</comment>
<evidence type="ECO:0000256" key="4">
    <source>
        <dbReference type="ARBA" id="ARBA00023186"/>
    </source>
</evidence>
<reference evidence="8 9" key="1">
    <citation type="submission" date="2024-04" db="EMBL/GenBank/DDBJ databases">
        <title>draft genome sequnece of Paenibacillus filicis.</title>
        <authorList>
            <person name="Kim D.-U."/>
        </authorList>
    </citation>
    <scope>NUCLEOTIDE SEQUENCE [LARGE SCALE GENOMIC DNA]</scope>
    <source>
        <strain evidence="8 9">KACC14197</strain>
    </source>
</reference>
<keyword evidence="2" id="KW-0963">Cytoplasm</keyword>
<comment type="subcellular location">
    <subcellularLocation>
        <location evidence="1">Cytoplasm</location>
        <location evidence="1">Cytosol</location>
    </subcellularLocation>
</comment>
<evidence type="ECO:0000256" key="3">
    <source>
        <dbReference type="ARBA" id="ARBA00022795"/>
    </source>
</evidence>
<evidence type="ECO:0000256" key="1">
    <source>
        <dbReference type="ARBA" id="ARBA00004514"/>
    </source>
</evidence>
<evidence type="ECO:0000256" key="7">
    <source>
        <dbReference type="ARBA" id="ARBA00093797"/>
    </source>
</evidence>
<evidence type="ECO:0000256" key="5">
    <source>
        <dbReference type="ARBA" id="ARBA00093765"/>
    </source>
</evidence>
<comment type="caution">
    <text evidence="8">The sequence shown here is derived from an EMBL/GenBank/DDBJ whole genome shotgun (WGS) entry which is preliminary data.</text>
</comment>
<comment type="similarity">
    <text evidence="6">Belongs to the bacillales FliT family.</text>
</comment>
<organism evidence="8 9">
    <name type="scientific">Paenibacillus filicis</name>
    <dbReference type="NCBI Taxonomy" id="669464"/>
    <lineage>
        <taxon>Bacteria</taxon>
        <taxon>Bacillati</taxon>
        <taxon>Bacillota</taxon>
        <taxon>Bacilli</taxon>
        <taxon>Bacillales</taxon>
        <taxon>Paenibacillaceae</taxon>
        <taxon>Paenibacillus</taxon>
    </lineage>
</organism>
<dbReference type="Proteomes" id="UP001469365">
    <property type="component" value="Unassembled WGS sequence"/>
</dbReference>
<dbReference type="InterPro" id="IPR008622">
    <property type="entry name" value="FliT"/>
</dbReference>
<keyword evidence="9" id="KW-1185">Reference proteome</keyword>
<gene>
    <name evidence="8" type="ORF">WMW72_27975</name>
</gene>
<dbReference type="EMBL" id="JBBPCC010000023">
    <property type="protein sequence ID" value="MEK8131752.1"/>
    <property type="molecule type" value="Genomic_DNA"/>
</dbReference>
<protein>
    <recommendedName>
        <fullName evidence="7">Flagellar protein FliT</fullName>
    </recommendedName>
</protein>
<evidence type="ECO:0000313" key="8">
    <source>
        <dbReference type="EMBL" id="MEK8131752.1"/>
    </source>
</evidence>
<keyword evidence="3" id="KW-1005">Bacterial flagellum biogenesis</keyword>
<evidence type="ECO:0000256" key="6">
    <source>
        <dbReference type="ARBA" id="ARBA00093785"/>
    </source>
</evidence>
<evidence type="ECO:0000256" key="2">
    <source>
        <dbReference type="ARBA" id="ARBA00022490"/>
    </source>
</evidence>
<name>A0ABU9DS88_9BACL</name>
<dbReference type="Pfam" id="PF05400">
    <property type="entry name" value="FliT"/>
    <property type="match status" value="1"/>
</dbReference>
<dbReference type="RefSeq" id="WP_341418883.1">
    <property type="nucleotide sequence ID" value="NZ_JBBPCC010000023.1"/>
</dbReference>
<keyword evidence="4" id="KW-0143">Chaperone</keyword>
<evidence type="ECO:0000313" key="9">
    <source>
        <dbReference type="Proteomes" id="UP001469365"/>
    </source>
</evidence>
<proteinExistence type="inferred from homology"/>
<sequence length="111" mass="13115">MDKIIEQLESMTENILEVLTETETEDLEEFVLQRDELINQMMDMPRTPEDKALFGNRIEALLQADPFIVERMRQLQQEAQDGLKKINLVKMQRGAYESVYSPDSIYFDRKK</sequence>
<accession>A0ABU9DS88</accession>